<dbReference type="KEGG" id="dat:HRM2_11150"/>
<keyword evidence="2" id="KW-0808">Transferase</keyword>
<dbReference type="STRING" id="177437.HRM2_11150"/>
<dbReference type="NCBIfam" id="TIGR00095">
    <property type="entry name" value="16S rRNA (guanine(966)-N(2))-methyltransferase RsmD"/>
    <property type="match status" value="1"/>
</dbReference>
<sequence>MRIISGKYRGKKLITPRGLETRPTLDRIRESIFNIISQRIANARVLDLFAGTGALGLEALSRNAGFATFVDNSREACTVINKNIALLQFEHCTTVIQHDLTRAGTLARIRPKKFDLVFMDPPYRKGLIDAVLENSEFIDLLADNALVVCEHGAQENPGINISKLDITDQRKYGKTQITFLTLNNAELIL</sequence>
<organism evidence="3 4">
    <name type="scientific">Desulforapulum autotrophicum (strain ATCC 43914 / DSM 3382 / VKM B-1955 / HRM2)</name>
    <name type="common">Desulfobacterium autotrophicum</name>
    <dbReference type="NCBI Taxonomy" id="177437"/>
    <lineage>
        <taxon>Bacteria</taxon>
        <taxon>Pseudomonadati</taxon>
        <taxon>Thermodesulfobacteriota</taxon>
        <taxon>Desulfobacteria</taxon>
        <taxon>Desulfobacterales</taxon>
        <taxon>Desulfobacteraceae</taxon>
        <taxon>Desulforapulum</taxon>
    </lineage>
</organism>
<dbReference type="PIRSF" id="PIRSF004553">
    <property type="entry name" value="CHP00095"/>
    <property type="match status" value="1"/>
</dbReference>
<evidence type="ECO:0000313" key="4">
    <source>
        <dbReference type="Proteomes" id="UP000000442"/>
    </source>
</evidence>
<evidence type="ECO:0000313" key="3">
    <source>
        <dbReference type="EMBL" id="ACN14227.1"/>
    </source>
</evidence>
<reference evidence="3 4" key="1">
    <citation type="journal article" date="2009" name="Environ. Microbiol.">
        <title>Genome sequence of Desulfobacterium autotrophicum HRM2, a marine sulfate reducer oxidizing organic carbon completely to carbon dioxide.</title>
        <authorList>
            <person name="Strittmatter A.W."/>
            <person name="Liesegang H."/>
            <person name="Rabus R."/>
            <person name="Decker I."/>
            <person name="Amann J."/>
            <person name="Andres S."/>
            <person name="Henne A."/>
            <person name="Fricke W.F."/>
            <person name="Martinez-Arias R."/>
            <person name="Bartels D."/>
            <person name="Goesmann A."/>
            <person name="Krause L."/>
            <person name="Puehler A."/>
            <person name="Klenk H.P."/>
            <person name="Richter M."/>
            <person name="Schuler M."/>
            <person name="Gloeckner F.O."/>
            <person name="Meyerdierks A."/>
            <person name="Gottschalk G."/>
            <person name="Amann R."/>
        </authorList>
    </citation>
    <scope>NUCLEOTIDE SEQUENCE [LARGE SCALE GENOMIC DNA]</scope>
    <source>
        <strain evidence="4">ATCC 43914 / DSM 3382 / HRM2</strain>
    </source>
</reference>
<dbReference type="Pfam" id="PF03602">
    <property type="entry name" value="Cons_hypoth95"/>
    <property type="match status" value="1"/>
</dbReference>
<dbReference type="Gene3D" id="3.40.50.150">
    <property type="entry name" value="Vaccinia Virus protein VP39"/>
    <property type="match status" value="1"/>
</dbReference>
<dbReference type="SUPFAM" id="SSF53335">
    <property type="entry name" value="S-adenosyl-L-methionine-dependent methyltransferases"/>
    <property type="match status" value="1"/>
</dbReference>
<dbReference type="GO" id="GO:0003676">
    <property type="term" value="F:nucleic acid binding"/>
    <property type="evidence" value="ECO:0007669"/>
    <property type="project" value="InterPro"/>
</dbReference>
<dbReference type="InterPro" id="IPR029063">
    <property type="entry name" value="SAM-dependent_MTases_sf"/>
</dbReference>
<protein>
    <submittedName>
        <fullName evidence="3">Small methyltransferase</fullName>
    </submittedName>
</protein>
<dbReference type="EMBL" id="CP001087">
    <property type="protein sequence ID" value="ACN14227.1"/>
    <property type="molecule type" value="Genomic_DNA"/>
</dbReference>
<dbReference type="InterPro" id="IPR002052">
    <property type="entry name" value="DNA_methylase_N6_adenine_CS"/>
</dbReference>
<dbReference type="GO" id="GO:0031167">
    <property type="term" value="P:rRNA methylation"/>
    <property type="evidence" value="ECO:0007669"/>
    <property type="project" value="InterPro"/>
</dbReference>
<keyword evidence="4" id="KW-1185">Reference proteome</keyword>
<dbReference type="HOGENOM" id="CLU_075826_0_2_7"/>
<dbReference type="PROSITE" id="PS00092">
    <property type="entry name" value="N6_MTASE"/>
    <property type="match status" value="1"/>
</dbReference>
<evidence type="ECO:0000256" key="2">
    <source>
        <dbReference type="ARBA" id="ARBA00022679"/>
    </source>
</evidence>
<dbReference type="OrthoDB" id="9803017at2"/>
<dbReference type="AlphaFoldDB" id="C0QLE1"/>
<dbReference type="PANTHER" id="PTHR43542">
    <property type="entry name" value="METHYLTRANSFERASE"/>
    <property type="match status" value="1"/>
</dbReference>
<dbReference type="GO" id="GO:0008168">
    <property type="term" value="F:methyltransferase activity"/>
    <property type="evidence" value="ECO:0007669"/>
    <property type="project" value="UniProtKB-KW"/>
</dbReference>
<evidence type="ECO:0000256" key="1">
    <source>
        <dbReference type="ARBA" id="ARBA00022603"/>
    </source>
</evidence>
<dbReference type="Proteomes" id="UP000000442">
    <property type="component" value="Chromosome"/>
</dbReference>
<dbReference type="CDD" id="cd02440">
    <property type="entry name" value="AdoMet_MTases"/>
    <property type="match status" value="1"/>
</dbReference>
<proteinExistence type="predicted"/>
<dbReference type="eggNOG" id="COG0742">
    <property type="taxonomic scope" value="Bacteria"/>
</dbReference>
<accession>C0QLE1</accession>
<keyword evidence="1 3" id="KW-0489">Methyltransferase</keyword>
<dbReference type="InterPro" id="IPR004398">
    <property type="entry name" value="RNA_MeTrfase_RsmD"/>
</dbReference>
<gene>
    <name evidence="3" type="ordered locus">HRM2_11150</name>
</gene>
<dbReference type="RefSeq" id="WP_015903016.1">
    <property type="nucleotide sequence ID" value="NC_012108.1"/>
</dbReference>
<name>C0QLE1_DESAH</name>
<dbReference type="PANTHER" id="PTHR43542:SF1">
    <property type="entry name" value="METHYLTRANSFERASE"/>
    <property type="match status" value="1"/>
</dbReference>